<sequence>MTGSSFSRRSRLFSRRRRLKLGRCDDIFKKKSDIFSSKLCRQTRKLKQTALPLPPLPRSVCPKLHRQQALCRPPPLTVSSCDDSCRLRRPGTPSSFPPHPVPATCQCGSWRGRGGGGRLTGLGPRPPRQLVPLSAGQVRKGRVPFAHSGCPRRKPQTAPGVEMGNASNLNRRLLLKKHVPPADGVQVKWVHPTNRPHACEQASPVVRASPMSPADVQSQPKAKNASADCSKETAVVDVTTARRRASGRSARATRPPRPPMASWCGGAGGVGRMVGWGDDGVACIRCAREAALAMKPRVRMGRAPMTAVEGGWRRFLYPPRRQRRRRNECSGRSERGGGG</sequence>
<evidence type="ECO:0000313" key="2">
    <source>
        <dbReference type="Proteomes" id="UP000798662"/>
    </source>
</evidence>
<proteinExistence type="predicted"/>
<name>A0ACC3C6A3_PYRYE</name>
<protein>
    <submittedName>
        <fullName evidence="1">Uncharacterized protein</fullName>
    </submittedName>
</protein>
<dbReference type="Proteomes" id="UP000798662">
    <property type="component" value="Chromosome 2"/>
</dbReference>
<accession>A0ACC3C6A3</accession>
<organism evidence="1 2">
    <name type="scientific">Pyropia yezoensis</name>
    <name type="common">Susabi-nori</name>
    <name type="synonym">Porphyra yezoensis</name>
    <dbReference type="NCBI Taxonomy" id="2788"/>
    <lineage>
        <taxon>Eukaryota</taxon>
        <taxon>Rhodophyta</taxon>
        <taxon>Bangiophyceae</taxon>
        <taxon>Bangiales</taxon>
        <taxon>Bangiaceae</taxon>
        <taxon>Pyropia</taxon>
    </lineage>
</organism>
<dbReference type="EMBL" id="CM020619">
    <property type="protein sequence ID" value="KAK1865494.1"/>
    <property type="molecule type" value="Genomic_DNA"/>
</dbReference>
<keyword evidence="2" id="KW-1185">Reference proteome</keyword>
<evidence type="ECO:0000313" key="1">
    <source>
        <dbReference type="EMBL" id="KAK1865494.1"/>
    </source>
</evidence>
<comment type="caution">
    <text evidence="1">The sequence shown here is derived from an EMBL/GenBank/DDBJ whole genome shotgun (WGS) entry which is preliminary data.</text>
</comment>
<gene>
    <name evidence="1" type="ORF">I4F81_008025</name>
</gene>
<reference evidence="1" key="1">
    <citation type="submission" date="2019-11" db="EMBL/GenBank/DDBJ databases">
        <title>Nori genome reveals adaptations in red seaweeds to the harsh intertidal environment.</title>
        <authorList>
            <person name="Wang D."/>
            <person name="Mao Y."/>
        </authorList>
    </citation>
    <scope>NUCLEOTIDE SEQUENCE</scope>
    <source>
        <tissue evidence="1">Gametophyte</tissue>
    </source>
</reference>